<reference evidence="4 5" key="1">
    <citation type="submission" date="2018-05" db="EMBL/GenBank/DDBJ databases">
        <title>Genomic Encyclopedia of Type Strains, Phase IV (KMG-IV): sequencing the most valuable type-strain genomes for metagenomic binning, comparative biology and taxonomic classification.</title>
        <authorList>
            <person name="Goeker M."/>
        </authorList>
    </citation>
    <scope>NUCLEOTIDE SEQUENCE [LARGE SCALE GENOMIC DNA]</scope>
    <source>
        <strain evidence="4 5">DSM 28556</strain>
    </source>
</reference>
<accession>A0A2V3WAX8</accession>
<dbReference type="Pfam" id="PF01168">
    <property type="entry name" value="Ala_racemase_N"/>
    <property type="match status" value="1"/>
</dbReference>
<organism evidence="4 5">
    <name type="scientific">Pseudogracilibacillus auburnensis</name>
    <dbReference type="NCBI Taxonomy" id="1494959"/>
    <lineage>
        <taxon>Bacteria</taxon>
        <taxon>Bacillati</taxon>
        <taxon>Bacillota</taxon>
        <taxon>Bacilli</taxon>
        <taxon>Bacillales</taxon>
        <taxon>Bacillaceae</taxon>
        <taxon>Pseudogracilibacillus</taxon>
    </lineage>
</organism>
<comment type="caution">
    <text evidence="4">The sequence shown here is derived from an EMBL/GenBank/DDBJ whole genome shotgun (WGS) entry which is preliminary data.</text>
</comment>
<dbReference type="OrthoDB" id="9788869at2"/>
<gene>
    <name evidence="4" type="ORF">DFR56_101310</name>
</gene>
<dbReference type="Pfam" id="PF14031">
    <property type="entry name" value="D-ser_dehydrat"/>
    <property type="match status" value="1"/>
</dbReference>
<dbReference type="Gene3D" id="3.20.20.10">
    <property type="entry name" value="Alanine racemase"/>
    <property type="match status" value="1"/>
</dbReference>
<dbReference type="Gene3D" id="2.40.37.20">
    <property type="entry name" value="D-serine dehydratase-like domain"/>
    <property type="match status" value="1"/>
</dbReference>
<dbReference type="PANTHER" id="PTHR28004:SF2">
    <property type="entry name" value="D-SERINE DEHYDRATASE"/>
    <property type="match status" value="1"/>
</dbReference>
<dbReference type="Proteomes" id="UP000247978">
    <property type="component" value="Unassembled WGS sequence"/>
</dbReference>
<dbReference type="SMART" id="SM01119">
    <property type="entry name" value="D-ser_dehydrat"/>
    <property type="match status" value="1"/>
</dbReference>
<evidence type="ECO:0000259" key="3">
    <source>
        <dbReference type="SMART" id="SM01119"/>
    </source>
</evidence>
<proteinExistence type="inferred from homology"/>
<keyword evidence="5" id="KW-1185">Reference proteome</keyword>
<evidence type="ECO:0000313" key="5">
    <source>
        <dbReference type="Proteomes" id="UP000247978"/>
    </source>
</evidence>
<dbReference type="EMBL" id="QJJQ01000001">
    <property type="protein sequence ID" value="PXW90398.1"/>
    <property type="molecule type" value="Genomic_DNA"/>
</dbReference>
<dbReference type="InterPro" id="IPR029066">
    <property type="entry name" value="PLP-binding_barrel"/>
</dbReference>
<dbReference type="PANTHER" id="PTHR28004">
    <property type="entry name" value="ZGC:162816-RELATED"/>
    <property type="match status" value="1"/>
</dbReference>
<evidence type="ECO:0000256" key="1">
    <source>
        <dbReference type="ARBA" id="ARBA00005323"/>
    </source>
</evidence>
<dbReference type="GO" id="GO:0036088">
    <property type="term" value="P:D-serine catabolic process"/>
    <property type="evidence" value="ECO:0007669"/>
    <property type="project" value="TreeGrafter"/>
</dbReference>
<evidence type="ECO:0000256" key="2">
    <source>
        <dbReference type="ARBA" id="ARBA00023239"/>
    </source>
</evidence>
<dbReference type="InterPro" id="IPR051466">
    <property type="entry name" value="D-amino_acid_metab_enzyme"/>
</dbReference>
<feature type="domain" description="D-serine dehydratase-like" evidence="3">
    <location>
        <begin position="257"/>
        <end position="348"/>
    </location>
</feature>
<name>A0A2V3WAX8_9BACI</name>
<dbReference type="InterPro" id="IPR042208">
    <property type="entry name" value="D-ser_dehydrat-like_sf"/>
</dbReference>
<dbReference type="AlphaFoldDB" id="A0A2V3WAX8"/>
<dbReference type="InterPro" id="IPR026956">
    <property type="entry name" value="D-ser_dehydrat-like_dom"/>
</dbReference>
<protein>
    <submittedName>
        <fullName evidence="4">D-serine deaminase-like pyridoxal phosphate-dependent protein</fullName>
    </submittedName>
</protein>
<dbReference type="RefSeq" id="WP_110393662.1">
    <property type="nucleotide sequence ID" value="NZ_JBHUHB010000001.1"/>
</dbReference>
<evidence type="ECO:0000313" key="4">
    <source>
        <dbReference type="EMBL" id="PXW90398.1"/>
    </source>
</evidence>
<sequence length="365" mass="40129">MQINDLDLLTDTPFVAVDLDVIERNITSIAKLAKEARVKLRPHTKTHKSPYVAKKQLEAGASGITVATLGEAEVMANSGINDILIAFPLVGKQKLNRFSRLLHHADLMVAFDDIVVGQGINEVGEYHRKKIPVYIDVDTGLGRMGRDPEESVVHILEIAKLPFLEIKGLMSHTGHAYKEGSEEAILNVAIEDATLMHQTKIELERKGLHIPEISVGATATARFIKEIPYATEMRPGMYVYNDRFVMSTGGAKEEDCAVSIFATVVSKPNNDRFIIDAGSKTLAADVFWHGGHGQIRGHDNLVIKSLSEEHGTVEIQGKTGLSIGDVIEIIPNHICPSINLADEMYGFRKGILERMIPISGRGKNR</sequence>
<dbReference type="InterPro" id="IPR001608">
    <property type="entry name" value="Ala_racemase_N"/>
</dbReference>
<keyword evidence="2" id="KW-0456">Lyase</keyword>
<comment type="similarity">
    <text evidence="1">Belongs to the DSD1 family.</text>
</comment>
<dbReference type="GO" id="GO:0008721">
    <property type="term" value="F:D-serine ammonia-lyase activity"/>
    <property type="evidence" value="ECO:0007669"/>
    <property type="project" value="TreeGrafter"/>
</dbReference>
<dbReference type="SUPFAM" id="SSF51419">
    <property type="entry name" value="PLP-binding barrel"/>
    <property type="match status" value="1"/>
</dbReference>